<dbReference type="Pfam" id="PF12838">
    <property type="entry name" value="Fer4_7"/>
    <property type="match status" value="1"/>
</dbReference>
<organism evidence="2 3">
    <name type="scientific">Ignicoccus hospitalis (strain KIN4/I / DSM 18386 / JCM 14125)</name>
    <dbReference type="NCBI Taxonomy" id="453591"/>
    <lineage>
        <taxon>Archaea</taxon>
        <taxon>Thermoproteota</taxon>
        <taxon>Thermoprotei</taxon>
        <taxon>Desulfurococcales</taxon>
        <taxon>Desulfurococcaceae</taxon>
        <taxon>Ignicoccus</taxon>
    </lineage>
</organism>
<evidence type="ECO:0000313" key="3">
    <source>
        <dbReference type="Proteomes" id="UP000000262"/>
    </source>
</evidence>
<dbReference type="GeneID" id="5562734"/>
<dbReference type="STRING" id="453591.Igni_0717"/>
<dbReference type="eggNOG" id="arCOG00073">
    <property type="taxonomic scope" value="Archaea"/>
</dbReference>
<dbReference type="CDD" id="cd23947">
    <property type="entry name" value="PAPS_reductase-like_YbdN"/>
    <property type="match status" value="1"/>
</dbReference>
<dbReference type="InterPro" id="IPR017900">
    <property type="entry name" value="4Fe4S_Fe_S_CS"/>
</dbReference>
<dbReference type="PhylomeDB" id="A8AAE7"/>
<evidence type="ECO:0000313" key="2">
    <source>
        <dbReference type="EMBL" id="ABU81899.1"/>
    </source>
</evidence>
<dbReference type="PANTHER" id="PTHR43196:SF2">
    <property type="entry name" value="PHOSPHOADENOSINE PHOSPHOSULFATE REDUCTASE"/>
    <property type="match status" value="1"/>
</dbReference>
<dbReference type="RefSeq" id="WP_011998751.1">
    <property type="nucleotide sequence ID" value="NC_009776.1"/>
</dbReference>
<dbReference type="InterPro" id="IPR050128">
    <property type="entry name" value="Sulfate_adenylyltrnsfr_sub2"/>
</dbReference>
<dbReference type="SUPFAM" id="SSF52402">
    <property type="entry name" value="Adenine nucleotide alpha hydrolases-like"/>
    <property type="match status" value="1"/>
</dbReference>
<dbReference type="GO" id="GO:0016491">
    <property type="term" value="F:oxidoreductase activity"/>
    <property type="evidence" value="ECO:0007669"/>
    <property type="project" value="UniProtKB-ARBA"/>
</dbReference>
<dbReference type="Pfam" id="PF01507">
    <property type="entry name" value="PAPS_reduct"/>
    <property type="match status" value="1"/>
</dbReference>
<sequence length="648" mass="74553">MKKGWNVKTGIVWDVEKNVPTFKEDCWDCETVELPTTLPGDARFAFEHDIGLLKEALEREFGDSDFLWKVLGGKGVVLVNKGAGLDDFRELFSRGAIVGKLYWEPIERTWRFRPSYAGASVLVELGVAKTVEVEEHPSEGSSIFYEGCKDGEQVILVNREKVPVGVGVCRKGRVRVITSFPKSVVGKEPFPAKPLPTTIEDTIKFNERRLRRLTSQSKRFIYSMVSKVEKPLTVSFSGGKDSLVALHLTLEFGKPIVVFNNTGIEMPETVETVRRVVEAFDLELAVADAGNSFWEAMKRNSPPARDLRWCCKVTKLVPMAKLVKERWPSGTLNVVGQRAFESIERSKSPRVWRNKWFPQVLNIAPIHYWTQLDVWMYIFQKGLKDLVNPLYFKGFERIGCFMCPASLLAEFEFTKRVHEDLWNKWEKEVERWRRIMGLPLEWREYGLWRWLSPSSKKKSFMNKLGISYSWEEEYNSRLFPRIIRSENGDEKAIIEYSSNIEKALEDQWSILGKRVERNNVKTQNGHEITFSKNKVEVVGKNPLEEALVVDALIHRWYQCMKCKSCELWCPTGAIKVEERPKVDPERCVSCRLCVLECPIYEPVTDRVSASVILGRPDGWRRKTKKARKEVIKELKEAVLDDAKGLGGL</sequence>
<feature type="domain" description="4Fe-4S ferredoxin-type" evidence="1">
    <location>
        <begin position="549"/>
        <end position="577"/>
    </location>
</feature>
<dbReference type="Proteomes" id="UP000000262">
    <property type="component" value="Chromosome"/>
</dbReference>
<dbReference type="PANTHER" id="PTHR43196">
    <property type="entry name" value="SULFATE ADENYLYLTRANSFERASE SUBUNIT 2"/>
    <property type="match status" value="1"/>
</dbReference>
<dbReference type="PROSITE" id="PS00198">
    <property type="entry name" value="4FE4S_FER_1"/>
    <property type="match status" value="1"/>
</dbReference>
<dbReference type="Gene3D" id="3.40.50.620">
    <property type="entry name" value="HUPs"/>
    <property type="match status" value="1"/>
</dbReference>
<accession>A8AAE7</accession>
<proteinExistence type="predicted"/>
<evidence type="ECO:0000259" key="1">
    <source>
        <dbReference type="PROSITE" id="PS51379"/>
    </source>
</evidence>
<dbReference type="EMBL" id="CP000816">
    <property type="protein sequence ID" value="ABU81899.1"/>
    <property type="molecule type" value="Genomic_DNA"/>
</dbReference>
<name>A8AAE7_IGNH4</name>
<dbReference type="InterPro" id="IPR014729">
    <property type="entry name" value="Rossmann-like_a/b/a_fold"/>
</dbReference>
<protein>
    <submittedName>
        <fullName evidence="2">Phosphoadenosine phosphosulfate reductase</fullName>
    </submittedName>
</protein>
<feature type="domain" description="4Fe-4S ferredoxin-type" evidence="1">
    <location>
        <begin position="578"/>
        <end position="607"/>
    </location>
</feature>
<gene>
    <name evidence="2" type="ordered locus">Igni_0717</name>
</gene>
<dbReference type="AlphaFoldDB" id="A8AAE7"/>
<dbReference type="KEGG" id="iho:Igni_0717"/>
<dbReference type="Gene3D" id="3.30.70.20">
    <property type="match status" value="1"/>
</dbReference>
<dbReference type="HOGENOM" id="CLU_026622_0_0_2"/>
<reference evidence="2 3" key="1">
    <citation type="journal article" date="2008" name="Genome Biol.">
        <title>A genomic analysis of the archaeal system Ignicoccus hospitalis-Nanoarchaeum equitans.</title>
        <authorList>
            <person name="Podar M."/>
            <person name="Anderson I."/>
            <person name="Makarova K.S."/>
            <person name="Elkins J.G."/>
            <person name="Ivanova N."/>
            <person name="Wall M.A."/>
            <person name="Lykidis A."/>
            <person name="Mavromatis K."/>
            <person name="Sun H."/>
            <person name="Hudson M.E."/>
            <person name="Chen W."/>
            <person name="Deciu C."/>
            <person name="Hutchison D."/>
            <person name="Eads J.R."/>
            <person name="Anderson A."/>
            <person name="Fernandes F."/>
            <person name="Szeto E."/>
            <person name="Lapidus A."/>
            <person name="Kyrpides N.C."/>
            <person name="Saier M.H.Jr."/>
            <person name="Richardson P.M."/>
            <person name="Rachel R."/>
            <person name="Huber H."/>
            <person name="Eisen J.A."/>
            <person name="Koonin E.V."/>
            <person name="Keller M."/>
            <person name="Stetter K.O."/>
        </authorList>
    </citation>
    <scope>NUCLEOTIDE SEQUENCE [LARGE SCALE GENOMIC DNA]</scope>
    <source>
        <strain evidence="3">KIN4/I / DSM 18386 / JCM 14125</strain>
    </source>
</reference>
<dbReference type="OrthoDB" id="14887at2157"/>
<dbReference type="InterPro" id="IPR002500">
    <property type="entry name" value="PAPS_reduct_dom"/>
</dbReference>
<dbReference type="SUPFAM" id="SSF54862">
    <property type="entry name" value="4Fe-4S ferredoxins"/>
    <property type="match status" value="1"/>
</dbReference>
<keyword evidence="3" id="KW-1185">Reference proteome</keyword>
<dbReference type="InterPro" id="IPR017896">
    <property type="entry name" value="4Fe4S_Fe-S-bd"/>
</dbReference>
<dbReference type="PROSITE" id="PS51379">
    <property type="entry name" value="4FE4S_FER_2"/>
    <property type="match status" value="2"/>
</dbReference>